<evidence type="ECO:0000256" key="2">
    <source>
        <dbReference type="ARBA" id="ARBA00022692"/>
    </source>
</evidence>
<evidence type="ECO:0000256" key="5">
    <source>
        <dbReference type="SAM" id="Coils"/>
    </source>
</evidence>
<evidence type="ECO:0000256" key="6">
    <source>
        <dbReference type="SAM" id="Phobius"/>
    </source>
</evidence>
<evidence type="ECO:0008006" key="9">
    <source>
        <dbReference type="Google" id="ProtNLM"/>
    </source>
</evidence>
<dbReference type="Proteomes" id="UP000318538">
    <property type="component" value="Chromosome"/>
</dbReference>
<dbReference type="KEGG" id="rlc:K227x_10010"/>
<feature type="coiled-coil region" evidence="5">
    <location>
        <begin position="296"/>
        <end position="330"/>
    </location>
</feature>
<feature type="transmembrane region" description="Helical" evidence="6">
    <location>
        <begin position="20"/>
        <end position="40"/>
    </location>
</feature>
<feature type="transmembrane region" description="Helical" evidence="6">
    <location>
        <begin position="227"/>
        <end position="244"/>
    </location>
</feature>
<keyword evidence="8" id="KW-1185">Reference proteome</keyword>
<feature type="transmembrane region" description="Helical" evidence="6">
    <location>
        <begin position="192"/>
        <end position="215"/>
    </location>
</feature>
<dbReference type="Gene3D" id="1.20.120.350">
    <property type="entry name" value="Voltage-gated potassium channels. Chain C"/>
    <property type="match status" value="1"/>
</dbReference>
<dbReference type="InterPro" id="IPR027359">
    <property type="entry name" value="Volt_channel_dom_sf"/>
</dbReference>
<evidence type="ECO:0000256" key="3">
    <source>
        <dbReference type="ARBA" id="ARBA00022989"/>
    </source>
</evidence>
<dbReference type="SUPFAM" id="SSF81324">
    <property type="entry name" value="Voltage-gated potassium channels"/>
    <property type="match status" value="1"/>
</dbReference>
<evidence type="ECO:0000313" key="8">
    <source>
        <dbReference type="Proteomes" id="UP000318538"/>
    </source>
</evidence>
<evidence type="ECO:0000313" key="7">
    <source>
        <dbReference type="EMBL" id="QDT02623.1"/>
    </source>
</evidence>
<accession>A0A517N665</accession>
<evidence type="ECO:0000256" key="1">
    <source>
        <dbReference type="ARBA" id="ARBA00004141"/>
    </source>
</evidence>
<keyword evidence="2 6" id="KW-0812">Transmembrane</keyword>
<evidence type="ECO:0000256" key="4">
    <source>
        <dbReference type="ARBA" id="ARBA00023136"/>
    </source>
</evidence>
<organism evidence="7 8">
    <name type="scientific">Rubripirellula lacrimiformis</name>
    <dbReference type="NCBI Taxonomy" id="1930273"/>
    <lineage>
        <taxon>Bacteria</taxon>
        <taxon>Pseudomonadati</taxon>
        <taxon>Planctomycetota</taxon>
        <taxon>Planctomycetia</taxon>
        <taxon>Pirellulales</taxon>
        <taxon>Pirellulaceae</taxon>
        <taxon>Rubripirellula</taxon>
    </lineage>
</organism>
<keyword evidence="4 6" id="KW-0472">Membrane</keyword>
<dbReference type="RefSeq" id="WP_145168357.1">
    <property type="nucleotide sequence ID" value="NZ_CP036525.1"/>
</dbReference>
<name>A0A517N665_9BACT</name>
<feature type="transmembrane region" description="Helical" evidence="6">
    <location>
        <begin position="159"/>
        <end position="180"/>
    </location>
</feature>
<feature type="transmembrane region" description="Helical" evidence="6">
    <location>
        <begin position="76"/>
        <end position="97"/>
    </location>
</feature>
<dbReference type="EMBL" id="CP036525">
    <property type="protein sequence ID" value="QDT02623.1"/>
    <property type="molecule type" value="Genomic_DNA"/>
</dbReference>
<dbReference type="GO" id="GO:0016020">
    <property type="term" value="C:membrane"/>
    <property type="evidence" value="ECO:0007669"/>
    <property type="project" value="UniProtKB-SubCell"/>
</dbReference>
<reference evidence="7 8" key="1">
    <citation type="submission" date="2019-02" db="EMBL/GenBank/DDBJ databases">
        <title>Deep-cultivation of Planctomycetes and their phenomic and genomic characterization uncovers novel biology.</title>
        <authorList>
            <person name="Wiegand S."/>
            <person name="Jogler M."/>
            <person name="Boedeker C."/>
            <person name="Pinto D."/>
            <person name="Vollmers J."/>
            <person name="Rivas-Marin E."/>
            <person name="Kohn T."/>
            <person name="Peeters S.H."/>
            <person name="Heuer A."/>
            <person name="Rast P."/>
            <person name="Oberbeckmann S."/>
            <person name="Bunk B."/>
            <person name="Jeske O."/>
            <person name="Meyerdierks A."/>
            <person name="Storesund J.E."/>
            <person name="Kallscheuer N."/>
            <person name="Luecker S."/>
            <person name="Lage O.M."/>
            <person name="Pohl T."/>
            <person name="Merkel B.J."/>
            <person name="Hornburger P."/>
            <person name="Mueller R.-W."/>
            <person name="Bruemmer F."/>
            <person name="Labrenz M."/>
            <person name="Spormann A.M."/>
            <person name="Op den Camp H."/>
            <person name="Overmann J."/>
            <person name="Amann R."/>
            <person name="Jetten M.S.M."/>
            <person name="Mascher T."/>
            <person name="Medema M.H."/>
            <person name="Devos D.P."/>
            <person name="Kaster A.-K."/>
            <person name="Ovreas L."/>
            <person name="Rohde M."/>
            <person name="Galperin M.Y."/>
            <person name="Jogler C."/>
        </authorList>
    </citation>
    <scope>NUCLEOTIDE SEQUENCE [LARGE SCALE GENOMIC DNA]</scope>
    <source>
        <strain evidence="7 8">K22_7</strain>
    </source>
</reference>
<comment type="subcellular location">
    <subcellularLocation>
        <location evidence="1">Membrane</location>
        <topology evidence="1">Multi-pass membrane protein</topology>
    </subcellularLocation>
</comment>
<protein>
    <recommendedName>
        <fullName evidence="9">Potassium channel protein</fullName>
    </recommendedName>
</protein>
<proteinExistence type="predicted"/>
<keyword evidence="3 6" id="KW-1133">Transmembrane helix</keyword>
<sequence>MNRLHRTDIRLKIAGRIAPVMFGLSLSFLVAQAILVVVWVDIPNLSENALTSLDPSNPETTRLRSMITNEVVSHRIIELAGLIMAISWPVVIAESVWHWTTRPWTSSTWKSQAFALLICLCPSLRIGARSPEMNGRLWLPGLGWRQTNRRLRERLERTFSIPMIAIAMLILPVLVIEFFLKAQVAQHTWLRLILHVGTGVIWFAFALEFILMLSVADKKLAYCKKHWIDLAIISLPVFSFMRTLQWMRATKLLKLQQLTQLARVYRLRGTAVKALRALTLLDMFQRFLHRDPDRSIQKLQRRLSDVQSEARQIQRKIKRLQKRSEATLSALADDNEEIV</sequence>
<gene>
    <name evidence="7" type="ORF">K227x_10010</name>
</gene>
<dbReference type="OrthoDB" id="210533at2"/>
<keyword evidence="5" id="KW-0175">Coiled coil</keyword>
<dbReference type="AlphaFoldDB" id="A0A517N665"/>